<dbReference type="Proteomes" id="UP000035088">
    <property type="component" value="Unassembled WGS sequence"/>
</dbReference>
<evidence type="ECO:0000256" key="4">
    <source>
        <dbReference type="ARBA" id="ARBA00022989"/>
    </source>
</evidence>
<dbReference type="STRING" id="1073574.GOARA_045_00040"/>
<comment type="caution">
    <text evidence="8">The sequence shown here is derived from an EMBL/GenBank/DDBJ whole genome shotgun (WGS) entry which is preliminary data.</text>
</comment>
<dbReference type="InterPro" id="IPR007816">
    <property type="entry name" value="ResB-like_domain"/>
</dbReference>
<feature type="transmembrane region" description="Helical" evidence="6">
    <location>
        <begin position="197"/>
        <end position="216"/>
    </location>
</feature>
<reference evidence="8 9" key="1">
    <citation type="submission" date="2011-11" db="EMBL/GenBank/DDBJ databases">
        <title>Whole genome shotgun sequence of Gordonia araii NBRC 100433.</title>
        <authorList>
            <person name="Yoshida Y."/>
            <person name="Hosoyama A."/>
            <person name="Tsuchikane K."/>
            <person name="Katsumata H."/>
            <person name="Yamazaki S."/>
            <person name="Fujita N."/>
        </authorList>
    </citation>
    <scope>NUCLEOTIDE SEQUENCE [LARGE SCALE GENOMIC DNA]</scope>
    <source>
        <strain evidence="8 9">NBRC 100433</strain>
    </source>
</reference>
<gene>
    <name evidence="8" type="primary">resB</name>
    <name evidence="8" type="ORF">GOARA_045_00040</name>
</gene>
<dbReference type="Pfam" id="PF05140">
    <property type="entry name" value="ResB"/>
    <property type="match status" value="1"/>
</dbReference>
<comment type="subcellular location">
    <subcellularLocation>
        <location evidence="1">Membrane</location>
        <topology evidence="1">Multi-pass membrane protein</topology>
    </subcellularLocation>
</comment>
<feature type="transmembrane region" description="Helical" evidence="6">
    <location>
        <begin position="477"/>
        <end position="496"/>
    </location>
</feature>
<dbReference type="GO" id="GO:0016020">
    <property type="term" value="C:membrane"/>
    <property type="evidence" value="ECO:0007669"/>
    <property type="project" value="UniProtKB-SubCell"/>
</dbReference>
<dbReference type="GO" id="GO:0017004">
    <property type="term" value="P:cytochrome complex assembly"/>
    <property type="evidence" value="ECO:0007669"/>
    <property type="project" value="UniProtKB-KW"/>
</dbReference>
<name>G7H1C5_9ACTN</name>
<organism evidence="8 9">
    <name type="scientific">Gordonia araii NBRC 100433</name>
    <dbReference type="NCBI Taxonomy" id="1073574"/>
    <lineage>
        <taxon>Bacteria</taxon>
        <taxon>Bacillati</taxon>
        <taxon>Actinomycetota</taxon>
        <taxon>Actinomycetes</taxon>
        <taxon>Mycobacteriales</taxon>
        <taxon>Gordoniaceae</taxon>
        <taxon>Gordonia</taxon>
    </lineage>
</organism>
<dbReference type="PANTHER" id="PTHR31566:SF0">
    <property type="entry name" value="CYTOCHROME C BIOGENESIS PROTEIN CCS1, CHLOROPLASTIC"/>
    <property type="match status" value="1"/>
</dbReference>
<keyword evidence="5 6" id="KW-0472">Membrane</keyword>
<dbReference type="AlphaFoldDB" id="G7H1C5"/>
<dbReference type="EMBL" id="BAEE01000045">
    <property type="protein sequence ID" value="GAB09650.1"/>
    <property type="molecule type" value="Genomic_DNA"/>
</dbReference>
<feature type="domain" description="ResB-like" evidence="7">
    <location>
        <begin position="41"/>
        <end position="537"/>
    </location>
</feature>
<dbReference type="InterPro" id="IPR023494">
    <property type="entry name" value="Cyt_c_bgen_Ccs1/CcsB/ResB"/>
</dbReference>
<dbReference type="PANTHER" id="PTHR31566">
    <property type="entry name" value="CYTOCHROME C BIOGENESIS PROTEIN CCS1, CHLOROPLASTIC"/>
    <property type="match status" value="1"/>
</dbReference>
<evidence type="ECO:0000259" key="7">
    <source>
        <dbReference type="Pfam" id="PF05140"/>
    </source>
</evidence>
<evidence type="ECO:0000256" key="5">
    <source>
        <dbReference type="ARBA" id="ARBA00023136"/>
    </source>
</evidence>
<evidence type="ECO:0000313" key="8">
    <source>
        <dbReference type="EMBL" id="GAB09650.1"/>
    </source>
</evidence>
<proteinExistence type="predicted"/>
<protein>
    <submittedName>
        <fullName evidence="8">Cytochrome c biogenesis protein ResB</fullName>
    </submittedName>
</protein>
<evidence type="ECO:0000256" key="1">
    <source>
        <dbReference type="ARBA" id="ARBA00004141"/>
    </source>
</evidence>
<sequence length="552" mass="60615">MSITTTPPAADDKPVRPASPSVLQRYVVAPLRNGWRSLTSMRTALALLFLLAAAAIPGALLPQRPLNESKTQEYIDTHGALGRWMDRLQLFDVFASSWFTAIYVLLFISLVGCLLPRLAEHMASLRARPVPVPRNLARMPRHEEVEVDGDVGPDELAQRIQTNLRGWRSTIYRPEQSKAGTYEVSAEKGYLREFGNLVFHFALLSLLIAVAVGKMYGYEGTRGLVADGEQAMCNTSTAVYDSFRAGRLIDGTDLEPFCIRVDEFTATFLPNGQPDMYTAQMRYTPGAATSDPDTWPLTRVRVNEPLRLAGSRVYVLGNGFAPTMTVTFPDGQQRTQTVPFAPDEMSTMLSSGAMRVDPPAGMFPAEKARRQNQIGVEGIFAPSAKFDGTLLSSSSPIPKDPYVAIRVYRGDTGLDSGRPQNTYALDTSLMHSGQLRRVGQANLKPGGVLRLDDGTTVRFDGYQRWVSLQVSHDPAQVWVLVSSIVMVAGLLVSLLVKRRRVWARIRVVDDGPDGQRRTVVEVAGLARTDSAGWGDGFAEQARDLVKGADGKR</sequence>
<feature type="transmembrane region" description="Helical" evidence="6">
    <location>
        <begin position="93"/>
        <end position="115"/>
    </location>
</feature>
<keyword evidence="4 6" id="KW-1133">Transmembrane helix</keyword>
<evidence type="ECO:0000256" key="3">
    <source>
        <dbReference type="ARBA" id="ARBA00022748"/>
    </source>
</evidence>
<keyword evidence="3" id="KW-0201">Cytochrome c-type biogenesis</keyword>
<feature type="transmembrane region" description="Helical" evidence="6">
    <location>
        <begin position="44"/>
        <end position="61"/>
    </location>
</feature>
<evidence type="ECO:0000256" key="6">
    <source>
        <dbReference type="SAM" id="Phobius"/>
    </source>
</evidence>
<keyword evidence="9" id="KW-1185">Reference proteome</keyword>
<evidence type="ECO:0000313" key="9">
    <source>
        <dbReference type="Proteomes" id="UP000035088"/>
    </source>
</evidence>
<evidence type="ECO:0000256" key="2">
    <source>
        <dbReference type="ARBA" id="ARBA00022692"/>
    </source>
</evidence>
<accession>G7H1C5</accession>
<keyword evidence="2 6" id="KW-0812">Transmembrane</keyword>